<reference evidence="1 2" key="1">
    <citation type="journal article" date="2017" name="BMC Genomics">
        <title>Comparative genomic and phylogenomic analyses of the Bifidobacteriaceae family.</title>
        <authorList>
            <person name="Lugli G.A."/>
            <person name="Milani C."/>
            <person name="Turroni F."/>
            <person name="Duranti S."/>
            <person name="Mancabelli L."/>
            <person name="Mangifesta M."/>
            <person name="Ferrario C."/>
            <person name="Modesto M."/>
            <person name="Mattarelli P."/>
            <person name="Jiri K."/>
            <person name="van Sinderen D."/>
            <person name="Ventura M."/>
        </authorList>
    </citation>
    <scope>NUCLEOTIDE SEQUENCE [LARGE SCALE GENOMIC DNA]</scope>
    <source>
        <strain evidence="1 2">DSM 24762</strain>
    </source>
</reference>
<protein>
    <submittedName>
        <fullName evidence="1">Uncharacterized protein</fullName>
    </submittedName>
</protein>
<keyword evidence="2" id="KW-1185">Reference proteome</keyword>
<gene>
    <name evidence="1" type="ORF">ALMA_1386</name>
</gene>
<dbReference type="Proteomes" id="UP000243657">
    <property type="component" value="Unassembled WGS sequence"/>
</dbReference>
<evidence type="ECO:0000313" key="1">
    <source>
        <dbReference type="EMBL" id="OZG53084.1"/>
    </source>
</evidence>
<dbReference type="AlphaFoldDB" id="A0A261F1U2"/>
<sequence>MVDMLHALQEDLKRDKQQAPWINTEYKCHQMEKIKTALLVALDAEEAERQSMGADGKGWKTMGKDGKGWKTMNKVTKYALDAKEYMDITQALSTMRTQIEERMDPYIVNEDFAYYYLTAYALKVLEGAQAVSTFEKKEDE</sequence>
<dbReference type="EMBL" id="MWWT01000009">
    <property type="protein sequence ID" value="OZG53084.1"/>
    <property type="molecule type" value="Genomic_DNA"/>
</dbReference>
<organism evidence="1 2">
    <name type="scientific">Alloscardovia macacae</name>
    <dbReference type="NCBI Taxonomy" id="1160091"/>
    <lineage>
        <taxon>Bacteria</taxon>
        <taxon>Bacillati</taxon>
        <taxon>Actinomycetota</taxon>
        <taxon>Actinomycetes</taxon>
        <taxon>Bifidobacteriales</taxon>
        <taxon>Bifidobacteriaceae</taxon>
        <taxon>Alloscardovia</taxon>
    </lineage>
</organism>
<accession>A0A261F1U2</accession>
<proteinExistence type="predicted"/>
<evidence type="ECO:0000313" key="2">
    <source>
        <dbReference type="Proteomes" id="UP000243657"/>
    </source>
</evidence>
<name>A0A261F1U2_9BIFI</name>
<comment type="caution">
    <text evidence="1">The sequence shown here is derived from an EMBL/GenBank/DDBJ whole genome shotgun (WGS) entry which is preliminary data.</text>
</comment>